<reference evidence="1 2" key="1">
    <citation type="submission" date="2020-03" db="EMBL/GenBank/DDBJ databases">
        <title>Whole genome shotgun sequence of Phytohabitans suffuscus NBRC 105367.</title>
        <authorList>
            <person name="Komaki H."/>
            <person name="Tamura T."/>
        </authorList>
    </citation>
    <scope>NUCLEOTIDE SEQUENCE [LARGE SCALE GENOMIC DNA]</scope>
    <source>
        <strain evidence="1 2">NBRC 105367</strain>
    </source>
</reference>
<keyword evidence="2" id="KW-1185">Reference proteome</keyword>
<accession>A0A6F8YU66</accession>
<evidence type="ECO:0000313" key="2">
    <source>
        <dbReference type="Proteomes" id="UP000503011"/>
    </source>
</evidence>
<sequence>MIDDDLTHHTVGSAGMELTYPNEHTPLPVTFRLRLASGWQPRPHATAAACAVDSRSPKEFAVNLVVLVTRVLADTSLAELVRAIHESPQTSGLDPSVQGPTPDRIGGYDALLSVLTFTKELPLFQAQAAVLVPRGGQARDLVHLYATCPAAVAKQYATAFRAMFATLTIGA</sequence>
<gene>
    <name evidence="1" type="ORF">Psuf_067910</name>
</gene>
<reference evidence="1 2" key="2">
    <citation type="submission" date="2020-03" db="EMBL/GenBank/DDBJ databases">
        <authorList>
            <person name="Ichikawa N."/>
            <person name="Kimura A."/>
            <person name="Kitahashi Y."/>
            <person name="Uohara A."/>
        </authorList>
    </citation>
    <scope>NUCLEOTIDE SEQUENCE [LARGE SCALE GENOMIC DNA]</scope>
    <source>
        <strain evidence="1 2">NBRC 105367</strain>
    </source>
</reference>
<evidence type="ECO:0000313" key="1">
    <source>
        <dbReference type="EMBL" id="BCB89478.1"/>
    </source>
</evidence>
<protein>
    <submittedName>
        <fullName evidence="1">Uncharacterized protein</fullName>
    </submittedName>
</protein>
<dbReference type="AlphaFoldDB" id="A0A6F8YU66"/>
<proteinExistence type="predicted"/>
<name>A0A6F8YU66_9ACTN</name>
<dbReference type="KEGG" id="psuu:Psuf_067910"/>
<organism evidence="1 2">
    <name type="scientific">Phytohabitans suffuscus</name>
    <dbReference type="NCBI Taxonomy" id="624315"/>
    <lineage>
        <taxon>Bacteria</taxon>
        <taxon>Bacillati</taxon>
        <taxon>Actinomycetota</taxon>
        <taxon>Actinomycetes</taxon>
        <taxon>Micromonosporales</taxon>
        <taxon>Micromonosporaceae</taxon>
    </lineage>
</organism>
<dbReference type="Gene3D" id="3.40.1000.10">
    <property type="entry name" value="Mog1/PsbP, alpha/beta/alpha sandwich"/>
    <property type="match status" value="1"/>
</dbReference>
<dbReference type="EMBL" id="AP022871">
    <property type="protein sequence ID" value="BCB89478.1"/>
    <property type="molecule type" value="Genomic_DNA"/>
</dbReference>
<dbReference type="Proteomes" id="UP000503011">
    <property type="component" value="Chromosome"/>
</dbReference>